<evidence type="ECO:0000256" key="3">
    <source>
        <dbReference type="ARBA" id="ARBA00022448"/>
    </source>
</evidence>
<evidence type="ECO:0000256" key="9">
    <source>
        <dbReference type="ARBA" id="ARBA00023136"/>
    </source>
</evidence>
<dbReference type="GO" id="GO:0046930">
    <property type="term" value="C:pore complex"/>
    <property type="evidence" value="ECO:0007669"/>
    <property type="project" value="UniProtKB-KW"/>
</dbReference>
<dbReference type="InterPro" id="IPR023614">
    <property type="entry name" value="Porin_dom_sf"/>
</dbReference>
<evidence type="ECO:0000256" key="10">
    <source>
        <dbReference type="ARBA" id="ARBA00023237"/>
    </source>
</evidence>
<dbReference type="Pfam" id="PF13609">
    <property type="entry name" value="Porin_4"/>
    <property type="match status" value="1"/>
</dbReference>
<comment type="subunit">
    <text evidence="2">Homotrimer.</text>
</comment>
<organism evidence="12 13">
    <name type="scientific">Burkholderia cepacia</name>
    <name type="common">Pseudomonas cepacia</name>
    <dbReference type="NCBI Taxonomy" id="292"/>
    <lineage>
        <taxon>Bacteria</taxon>
        <taxon>Pseudomonadati</taxon>
        <taxon>Pseudomonadota</taxon>
        <taxon>Betaproteobacteria</taxon>
        <taxon>Burkholderiales</taxon>
        <taxon>Burkholderiaceae</taxon>
        <taxon>Burkholderia</taxon>
        <taxon>Burkholderia cepacia complex</taxon>
    </lineage>
</organism>
<evidence type="ECO:0000256" key="6">
    <source>
        <dbReference type="ARBA" id="ARBA00022729"/>
    </source>
</evidence>
<keyword evidence="10" id="KW-0998">Cell outer membrane</keyword>
<dbReference type="Gene3D" id="2.40.160.10">
    <property type="entry name" value="Porin"/>
    <property type="match status" value="1"/>
</dbReference>
<evidence type="ECO:0000259" key="11">
    <source>
        <dbReference type="Pfam" id="PF13609"/>
    </source>
</evidence>
<dbReference type="PANTHER" id="PTHR34501">
    <property type="entry name" value="PROTEIN YDDL-RELATED"/>
    <property type="match status" value="1"/>
</dbReference>
<dbReference type="InterPro" id="IPR002299">
    <property type="entry name" value="Porin_Neis"/>
</dbReference>
<feature type="domain" description="Porin" evidence="11">
    <location>
        <begin position="29"/>
        <end position="363"/>
    </location>
</feature>
<evidence type="ECO:0000256" key="5">
    <source>
        <dbReference type="ARBA" id="ARBA00022692"/>
    </source>
</evidence>
<dbReference type="CDD" id="cd00342">
    <property type="entry name" value="gram_neg_porins"/>
    <property type="match status" value="1"/>
</dbReference>
<gene>
    <name evidence="12" type="ORF">E3D37_40615</name>
</gene>
<dbReference type="GO" id="GO:0009279">
    <property type="term" value="C:cell outer membrane"/>
    <property type="evidence" value="ECO:0007669"/>
    <property type="project" value="UniProtKB-SubCell"/>
</dbReference>
<evidence type="ECO:0000313" key="12">
    <source>
        <dbReference type="EMBL" id="TEU33654.1"/>
    </source>
</evidence>
<protein>
    <submittedName>
        <fullName evidence="12">Porin</fullName>
    </submittedName>
</protein>
<dbReference type="RefSeq" id="WP_091925926.1">
    <property type="nucleotide sequence ID" value="NZ_CP095497.1"/>
</dbReference>
<evidence type="ECO:0000256" key="2">
    <source>
        <dbReference type="ARBA" id="ARBA00011233"/>
    </source>
</evidence>
<keyword evidence="6" id="KW-0732">Signal</keyword>
<evidence type="ECO:0000256" key="4">
    <source>
        <dbReference type="ARBA" id="ARBA00022452"/>
    </source>
</evidence>
<accession>A0AAX2RE27</accession>
<keyword evidence="3" id="KW-0813">Transport</keyword>
<comment type="caution">
    <text evidence="12">The sequence shown here is derived from an EMBL/GenBank/DDBJ whole genome shotgun (WGS) entry which is preliminary data.</text>
</comment>
<keyword evidence="4" id="KW-1134">Transmembrane beta strand</keyword>
<keyword evidence="9" id="KW-0472">Membrane</keyword>
<proteinExistence type="predicted"/>
<dbReference type="SUPFAM" id="SSF56935">
    <property type="entry name" value="Porins"/>
    <property type="match status" value="1"/>
</dbReference>
<name>A0AAX2RE27_BURCE</name>
<sequence length="392" mass="42177">MFNEQRNQSGIETTSIRIFATLTSSIIFSVAHAESNVTLYGVIDTGIDYANSEVKASNGQIVPNSGGHVFQMSSGVPWGSRWGMVGKEDLGGGLKAIFRLESGFNSVNGSLGGNNQLFSRNAYVGLQNDSLGTLTFGKQWDTIVDMLEPFSLNGNYGGWYFAHPNDMDNMDNGFSVNNAVKYVSPSFGGLQFEGHYSLGGQAGQFSNQASYSAGATYRFQGLAAGVAYLRVNNPGVAIASYQSGGGFVNTVYGSALEQAHSQSVLATGLSYQFDKVKLLGNFTYTTFQHGDAGQNVTFQNYELAAIYSLRENLALASGYTYTAGRDHATDSTPKYQQINLIAQYSLSKRTDIYAMAALQRASGDAQFAQIAGLNPSSTKKQAVVRLGMTHHF</sequence>
<dbReference type="GO" id="GO:0015288">
    <property type="term" value="F:porin activity"/>
    <property type="evidence" value="ECO:0007669"/>
    <property type="project" value="UniProtKB-KW"/>
</dbReference>
<dbReference type="Proteomes" id="UP000298234">
    <property type="component" value="Unassembled WGS sequence"/>
</dbReference>
<dbReference type="InterPro" id="IPR050298">
    <property type="entry name" value="Gram-neg_bact_OMP"/>
</dbReference>
<evidence type="ECO:0000313" key="13">
    <source>
        <dbReference type="Proteomes" id="UP000298234"/>
    </source>
</evidence>
<reference evidence="12 13" key="1">
    <citation type="submission" date="2019-03" db="EMBL/GenBank/DDBJ databases">
        <title>Burkholderia cepacia outbreak.</title>
        <authorList>
            <person name="Farzana R."/>
            <person name="Walsh T.R."/>
        </authorList>
    </citation>
    <scope>NUCLEOTIDE SEQUENCE [LARGE SCALE GENOMIC DNA]</scope>
    <source>
        <strain evidence="13">d13</strain>
    </source>
</reference>
<keyword evidence="5" id="KW-0812">Transmembrane</keyword>
<evidence type="ECO:0000256" key="7">
    <source>
        <dbReference type="ARBA" id="ARBA00023065"/>
    </source>
</evidence>
<dbReference type="PANTHER" id="PTHR34501:SF9">
    <property type="entry name" value="MAJOR OUTER MEMBRANE PROTEIN P.IA"/>
    <property type="match status" value="1"/>
</dbReference>
<evidence type="ECO:0000256" key="1">
    <source>
        <dbReference type="ARBA" id="ARBA00004571"/>
    </source>
</evidence>
<evidence type="ECO:0000256" key="8">
    <source>
        <dbReference type="ARBA" id="ARBA00023114"/>
    </source>
</evidence>
<comment type="subcellular location">
    <subcellularLocation>
        <location evidence="1">Cell outer membrane</location>
        <topology evidence="1">Multi-pass membrane protein</topology>
    </subcellularLocation>
</comment>
<dbReference type="InterPro" id="IPR033900">
    <property type="entry name" value="Gram_neg_porin_domain"/>
</dbReference>
<keyword evidence="8" id="KW-0626">Porin</keyword>
<dbReference type="EMBL" id="SNSQ01000082">
    <property type="protein sequence ID" value="TEU33654.1"/>
    <property type="molecule type" value="Genomic_DNA"/>
</dbReference>
<dbReference type="GO" id="GO:0006811">
    <property type="term" value="P:monoatomic ion transport"/>
    <property type="evidence" value="ECO:0007669"/>
    <property type="project" value="UniProtKB-KW"/>
</dbReference>
<dbReference type="PRINTS" id="PR00184">
    <property type="entry name" value="NEISSPPORIN"/>
</dbReference>
<dbReference type="AlphaFoldDB" id="A0AAX2RE27"/>
<keyword evidence="7" id="KW-0406">Ion transport</keyword>